<dbReference type="EMBL" id="MK500597">
    <property type="protein sequence ID" value="QBK93510.1"/>
    <property type="molecule type" value="Genomic_DNA"/>
</dbReference>
<gene>
    <name evidence="2" type="ORF">LCPAC404_02140</name>
</gene>
<proteinExistence type="predicted"/>
<organism evidence="2">
    <name type="scientific">Pithovirus LCPAC404</name>
    <dbReference type="NCBI Taxonomy" id="2506597"/>
    <lineage>
        <taxon>Viruses</taxon>
        <taxon>Pithoviruses</taxon>
    </lineage>
</organism>
<feature type="transmembrane region" description="Helical" evidence="1">
    <location>
        <begin position="6"/>
        <end position="25"/>
    </location>
</feature>
<protein>
    <submittedName>
        <fullName evidence="2">Transmembrane protein</fullName>
    </submittedName>
</protein>
<accession>A0A481ZEH7</accession>
<evidence type="ECO:0000313" key="2">
    <source>
        <dbReference type="EMBL" id="QBK93510.1"/>
    </source>
</evidence>
<evidence type="ECO:0000256" key="1">
    <source>
        <dbReference type="SAM" id="Phobius"/>
    </source>
</evidence>
<reference evidence="2" key="1">
    <citation type="journal article" date="2019" name="MBio">
        <title>Virus Genomes from Deep Sea Sediments Expand the Ocean Megavirome and Support Independent Origins of Viral Gigantism.</title>
        <authorList>
            <person name="Backstrom D."/>
            <person name="Yutin N."/>
            <person name="Jorgensen S.L."/>
            <person name="Dharamshi J."/>
            <person name="Homa F."/>
            <person name="Zaremba-Niedwiedzka K."/>
            <person name="Spang A."/>
            <person name="Wolf Y.I."/>
            <person name="Koonin E.V."/>
            <person name="Ettema T.J."/>
        </authorList>
    </citation>
    <scope>NUCLEOTIDE SEQUENCE</scope>
</reference>
<keyword evidence="1 2" id="KW-0812">Transmembrane</keyword>
<name>A0A481ZEH7_9VIRU</name>
<keyword evidence="1" id="KW-0472">Membrane</keyword>
<sequence length="223" mass="23522">MDIAIIVAGVLIVIIIGVTIGVVVWDMNKGNSCSSDDDCPNGMSCDLSNMVCKISTGGKCTEDSNCLPNNICSADRICVNDNPPIAMIGDPCTTGADCASGVELQCDTTRGICLVEIGGMCNATSDCISNNECINDICGLITGNECVIDEDCLETEICDEGICVLPPLSGFDEFCTTTIDCETGLECDTSQELCKIEELGTCMVQSDCTNTAECIRNRCITLL</sequence>
<keyword evidence="1" id="KW-1133">Transmembrane helix</keyword>